<sequence>MQIIQNSSCEKSRKVPIKERPFLSDQQITQKMMIGSADKNTTLKNINNMTRKLQRETHERKILMSGTENEKPSTISIIIIHPQTEIQIASPLVPVINTTNVFPVVARILDRYCVSDRVGAAIVSATLQDISLITLNDKTQVVDRRACAKNRKNLQESPISFEQEFLGLYYDGRKDKTV</sequence>
<accession>A0A2S2PWS5</accession>
<name>A0A2S2PWS5_9HEMI</name>
<dbReference type="EMBL" id="GGMS01000802">
    <property type="protein sequence ID" value="MBY70005.1"/>
    <property type="molecule type" value="Transcribed_RNA"/>
</dbReference>
<reference evidence="1" key="1">
    <citation type="submission" date="2018-04" db="EMBL/GenBank/DDBJ databases">
        <title>Transcriptome assembly of Sipha flava.</title>
        <authorList>
            <person name="Scully E.D."/>
            <person name="Geib S.M."/>
            <person name="Palmer N.A."/>
            <person name="Koch K."/>
            <person name="Bradshaw J."/>
            <person name="Heng-Moss T."/>
            <person name="Sarath G."/>
        </authorList>
    </citation>
    <scope>NUCLEOTIDE SEQUENCE</scope>
</reference>
<dbReference type="AlphaFoldDB" id="A0A2S2PWS5"/>
<protein>
    <submittedName>
        <fullName evidence="1">Uncharacterized protein</fullName>
    </submittedName>
</protein>
<evidence type="ECO:0000313" key="1">
    <source>
        <dbReference type="EMBL" id="MBY70005.1"/>
    </source>
</evidence>
<organism evidence="1">
    <name type="scientific">Sipha flava</name>
    <name type="common">yellow sugarcane aphid</name>
    <dbReference type="NCBI Taxonomy" id="143950"/>
    <lineage>
        <taxon>Eukaryota</taxon>
        <taxon>Metazoa</taxon>
        <taxon>Ecdysozoa</taxon>
        <taxon>Arthropoda</taxon>
        <taxon>Hexapoda</taxon>
        <taxon>Insecta</taxon>
        <taxon>Pterygota</taxon>
        <taxon>Neoptera</taxon>
        <taxon>Paraneoptera</taxon>
        <taxon>Hemiptera</taxon>
        <taxon>Sternorrhyncha</taxon>
        <taxon>Aphidomorpha</taxon>
        <taxon>Aphidoidea</taxon>
        <taxon>Aphididae</taxon>
        <taxon>Sipha</taxon>
    </lineage>
</organism>
<gene>
    <name evidence="1" type="ORF">g.140173</name>
</gene>
<proteinExistence type="predicted"/>